<accession>A0AA35QV32</accession>
<keyword evidence="2" id="KW-1133">Transmembrane helix</keyword>
<evidence type="ECO:0000313" key="4">
    <source>
        <dbReference type="EMBL" id="CAI7992061.1"/>
    </source>
</evidence>
<feature type="region of interest" description="Disordered" evidence="1">
    <location>
        <begin position="142"/>
        <end position="180"/>
    </location>
</feature>
<dbReference type="AlphaFoldDB" id="A0AA35QV32"/>
<evidence type="ECO:0000256" key="1">
    <source>
        <dbReference type="SAM" id="MobiDB-lite"/>
    </source>
</evidence>
<keyword evidence="3" id="KW-0732">Signal</keyword>
<comment type="caution">
    <text evidence="4">The sequence shown here is derived from an EMBL/GenBank/DDBJ whole genome shotgun (WGS) entry which is preliminary data.</text>
</comment>
<feature type="signal peptide" evidence="3">
    <location>
        <begin position="1"/>
        <end position="20"/>
    </location>
</feature>
<feature type="compositionally biased region" description="Polar residues" evidence="1">
    <location>
        <begin position="142"/>
        <end position="164"/>
    </location>
</feature>
<proteinExistence type="predicted"/>
<evidence type="ECO:0000256" key="3">
    <source>
        <dbReference type="SAM" id="SignalP"/>
    </source>
</evidence>
<name>A0AA35QV32_GEOBA</name>
<dbReference type="Proteomes" id="UP001174909">
    <property type="component" value="Unassembled WGS sequence"/>
</dbReference>
<sequence>MNALVVLGLVVLGLLGGALAQPNVDEGAQMWTNPCLHYKCPGDRECVTVANDLLQLPVPHCVEKEQQPDDDDDEGCWRRDVGVSIVSCRTQKQWQAIATSTCGFNTGASVEVRHSCHRRDSSSPSIFLQATISCCLLPVSSKTPPNRTETTPTSPTYDIVSSSLDNNNAQDYDEDDEENDDDHRVGVVVIVTLGSLVVVSVIVTGLIKYLFDQRRKRLTSSSLLQPLLQS</sequence>
<keyword evidence="5" id="KW-1185">Reference proteome</keyword>
<organism evidence="4 5">
    <name type="scientific">Geodia barretti</name>
    <name type="common">Barrett's horny sponge</name>
    <dbReference type="NCBI Taxonomy" id="519541"/>
    <lineage>
        <taxon>Eukaryota</taxon>
        <taxon>Metazoa</taxon>
        <taxon>Porifera</taxon>
        <taxon>Demospongiae</taxon>
        <taxon>Heteroscleromorpha</taxon>
        <taxon>Tetractinellida</taxon>
        <taxon>Astrophorina</taxon>
        <taxon>Geodiidae</taxon>
        <taxon>Geodia</taxon>
    </lineage>
</organism>
<feature type="transmembrane region" description="Helical" evidence="2">
    <location>
        <begin position="185"/>
        <end position="211"/>
    </location>
</feature>
<dbReference type="EMBL" id="CASHTH010000135">
    <property type="protein sequence ID" value="CAI7992061.1"/>
    <property type="molecule type" value="Genomic_DNA"/>
</dbReference>
<feature type="compositionally biased region" description="Acidic residues" evidence="1">
    <location>
        <begin position="171"/>
        <end position="180"/>
    </location>
</feature>
<keyword evidence="2" id="KW-0812">Transmembrane</keyword>
<evidence type="ECO:0000313" key="5">
    <source>
        <dbReference type="Proteomes" id="UP001174909"/>
    </source>
</evidence>
<feature type="chain" id="PRO_5041400297" evidence="3">
    <location>
        <begin position="21"/>
        <end position="230"/>
    </location>
</feature>
<evidence type="ECO:0000256" key="2">
    <source>
        <dbReference type="SAM" id="Phobius"/>
    </source>
</evidence>
<gene>
    <name evidence="4" type="ORF">GBAR_LOCUS911</name>
</gene>
<protein>
    <submittedName>
        <fullName evidence="4">Uncharacterized protein</fullName>
    </submittedName>
</protein>
<keyword evidence="2" id="KW-0472">Membrane</keyword>
<reference evidence="4" key="1">
    <citation type="submission" date="2023-03" db="EMBL/GenBank/DDBJ databases">
        <authorList>
            <person name="Steffen K."/>
            <person name="Cardenas P."/>
        </authorList>
    </citation>
    <scope>NUCLEOTIDE SEQUENCE</scope>
</reference>